<evidence type="ECO:0000313" key="2">
    <source>
        <dbReference type="Proteomes" id="UP000183898"/>
    </source>
</evidence>
<accession>A0A1H8B6J7</accession>
<reference evidence="1 2" key="1">
    <citation type="submission" date="2016-10" db="EMBL/GenBank/DDBJ databases">
        <authorList>
            <person name="de Groot N.N."/>
        </authorList>
    </citation>
    <scope>NUCLEOTIDE SEQUENCE [LARGE SCALE GENOMIC DNA]</scope>
    <source>
        <strain evidence="1 2">Nl18</strain>
    </source>
</reference>
<name>A0A1H8B6J7_9PROT</name>
<sequence length="164" mass="18818">MKIEPRKEHQWLQKLVGEWTFEVEAMMGPDKPPEKFSGSESVRSIGDVWIQCEGHGDMCESDTGTATTLMTLGYDPQKKQYVGTWIGSMMTHLWIYQGSLDQEEKILTLNTEGPSFSAEGELGKFRDVIEIKSDDHRVLTSHMLGDDGTWHQFMTANYRRKQQE</sequence>
<gene>
    <name evidence="1" type="ORF">SAMN05216404_101140</name>
</gene>
<proteinExistence type="predicted"/>
<evidence type="ECO:0008006" key="3">
    <source>
        <dbReference type="Google" id="ProtNLM"/>
    </source>
</evidence>
<dbReference type="EMBL" id="FOCT01000001">
    <property type="protein sequence ID" value="SEM78373.1"/>
    <property type="molecule type" value="Genomic_DNA"/>
</dbReference>
<evidence type="ECO:0000313" key="1">
    <source>
        <dbReference type="EMBL" id="SEM78373.1"/>
    </source>
</evidence>
<dbReference type="InterPro" id="IPR011473">
    <property type="entry name" value="DUF1579"/>
</dbReference>
<protein>
    <recommendedName>
        <fullName evidence="3">DUF1579 domain-containing protein</fullName>
    </recommendedName>
</protein>
<dbReference type="AlphaFoldDB" id="A0A1H8B6J7"/>
<dbReference type="Proteomes" id="UP000183898">
    <property type="component" value="Unassembled WGS sequence"/>
</dbReference>
<organism evidence="1 2">
    <name type="scientific">Nitrosospira multiformis</name>
    <dbReference type="NCBI Taxonomy" id="1231"/>
    <lineage>
        <taxon>Bacteria</taxon>
        <taxon>Pseudomonadati</taxon>
        <taxon>Pseudomonadota</taxon>
        <taxon>Betaproteobacteria</taxon>
        <taxon>Nitrosomonadales</taxon>
        <taxon>Nitrosomonadaceae</taxon>
        <taxon>Nitrosospira</taxon>
    </lineage>
</organism>
<dbReference type="RefSeq" id="WP_074743681.1">
    <property type="nucleotide sequence ID" value="NZ_FOCT01000001.1"/>
</dbReference>
<dbReference type="Pfam" id="PF07617">
    <property type="entry name" value="DUF1579"/>
    <property type="match status" value="1"/>
</dbReference>